<reference evidence="2 3" key="1">
    <citation type="submission" date="2017-02" db="EMBL/GenBank/DDBJ databases">
        <title>The new phylogeny of genus Mycobacterium.</title>
        <authorList>
            <person name="Tortoli E."/>
            <person name="Trovato A."/>
            <person name="Cirillo D.M."/>
        </authorList>
    </citation>
    <scope>NUCLEOTIDE SEQUENCE [LARGE SCALE GENOMIC DNA]</scope>
    <source>
        <strain evidence="2 3">DSM 45057</strain>
    </source>
</reference>
<evidence type="ECO:0000256" key="1">
    <source>
        <dbReference type="SAM" id="MobiDB-lite"/>
    </source>
</evidence>
<proteinExistence type="predicted"/>
<gene>
    <name evidence="2" type="ORF">BST12_18755</name>
</gene>
<comment type="caution">
    <text evidence="2">The sequence shown here is derived from an EMBL/GenBank/DDBJ whole genome shotgun (WGS) entry which is preliminary data.</text>
</comment>
<dbReference type="Proteomes" id="UP000192284">
    <property type="component" value="Unassembled WGS sequence"/>
</dbReference>
<feature type="region of interest" description="Disordered" evidence="1">
    <location>
        <begin position="47"/>
        <end position="70"/>
    </location>
</feature>
<protein>
    <submittedName>
        <fullName evidence="2">Uncharacterized protein</fullName>
    </submittedName>
</protein>
<dbReference type="AlphaFoldDB" id="A0A1W9ZLN5"/>
<organism evidence="2 3">
    <name type="scientific">Mycobacterium angelicum</name>
    <dbReference type="NCBI Taxonomy" id="470074"/>
    <lineage>
        <taxon>Bacteria</taxon>
        <taxon>Bacillati</taxon>
        <taxon>Actinomycetota</taxon>
        <taxon>Actinomycetes</taxon>
        <taxon>Mycobacteriales</taxon>
        <taxon>Mycobacteriaceae</taxon>
        <taxon>Mycobacterium</taxon>
    </lineage>
</organism>
<name>A0A1W9ZLN5_MYCAN</name>
<sequence>MPLPESRLGVTAFAAVAAGAPDPARSTGTTGAARSVAKAGGLAEAAGAARAAGTTTAPGGVGVQSRGALA</sequence>
<evidence type="ECO:0000313" key="2">
    <source>
        <dbReference type="EMBL" id="ORA18409.1"/>
    </source>
</evidence>
<feature type="compositionally biased region" description="Low complexity" evidence="1">
    <location>
        <begin position="47"/>
        <end position="58"/>
    </location>
</feature>
<evidence type="ECO:0000313" key="3">
    <source>
        <dbReference type="Proteomes" id="UP000192284"/>
    </source>
</evidence>
<keyword evidence="3" id="KW-1185">Reference proteome</keyword>
<accession>A0A1W9ZLN5</accession>
<dbReference type="EMBL" id="MVHE01000035">
    <property type="protein sequence ID" value="ORA18409.1"/>
    <property type="molecule type" value="Genomic_DNA"/>
</dbReference>